<gene>
    <name evidence="2" type="ORF">H2LOC_014345</name>
</gene>
<feature type="signal peptide" evidence="1">
    <location>
        <begin position="1"/>
        <end position="21"/>
    </location>
</feature>
<keyword evidence="1" id="KW-0732">Signal</keyword>
<evidence type="ECO:0000313" key="2">
    <source>
        <dbReference type="EMBL" id="QGM46778.1"/>
    </source>
</evidence>
<name>A0A6B8KJK5_9HYPH</name>
<keyword evidence="3" id="KW-1185">Reference proteome</keyword>
<feature type="chain" id="PRO_5025392373" evidence="1">
    <location>
        <begin position="22"/>
        <end position="383"/>
    </location>
</feature>
<dbReference type="AlphaFoldDB" id="A0A6B8KJK5"/>
<dbReference type="Proteomes" id="UP000309061">
    <property type="component" value="Chromosome"/>
</dbReference>
<evidence type="ECO:0000313" key="3">
    <source>
        <dbReference type="Proteomes" id="UP000309061"/>
    </source>
</evidence>
<evidence type="ECO:0000256" key="1">
    <source>
        <dbReference type="SAM" id="SignalP"/>
    </source>
</evidence>
<organism evidence="2 3">
    <name type="scientific">Methylocystis heyeri</name>
    <dbReference type="NCBI Taxonomy" id="391905"/>
    <lineage>
        <taxon>Bacteria</taxon>
        <taxon>Pseudomonadati</taxon>
        <taxon>Pseudomonadota</taxon>
        <taxon>Alphaproteobacteria</taxon>
        <taxon>Hyphomicrobiales</taxon>
        <taxon>Methylocystaceae</taxon>
        <taxon>Methylocystis</taxon>
    </lineage>
</organism>
<accession>A0A6B8KJK5</accession>
<dbReference type="EMBL" id="CP046052">
    <property type="protein sequence ID" value="QGM46778.1"/>
    <property type="molecule type" value="Genomic_DNA"/>
</dbReference>
<dbReference type="KEGG" id="mhey:H2LOC_014345"/>
<sequence length="383" mass="40081">MTAKILLAAIALAFSAGSAVAQIPPSTSTVSVTNTSKKGSLLIFPMINIDPGASADTIIEISNDQVTPVQVECYYVNEQKGRVGFGFEMSGKATVSWDVRTRTGDQIRPPPFPSYGDYPVFGGIYRGELVCFAVDQGATQQIAFNHLHGAASVLGVGGALKYSAWSFWALNAFGSGPAADNTVMGPPGAIRLDGRPNDYDACPSYNAASFMPNGATLGRLGAGGNYLAVASCNQDLRQDYQLHTTKLLFTVWNALEQSYGGSYYCVDSANFVPLIDNDAHLINPTNFDYKTLGTSGASVVMQGVASAECPTSVYGVTQNAGLLGVIASYVRIEGGNPALIGGDIHSAGTQPGFVYWDPASVVSLKPAAFCSFANSIASSCSVP</sequence>
<dbReference type="OrthoDB" id="5775716at2"/>
<reference evidence="2 3" key="1">
    <citation type="submission" date="2019-11" db="EMBL/GenBank/DDBJ databases">
        <title>The genome sequence of Methylocystis heyeri.</title>
        <authorList>
            <person name="Oshkin I.Y."/>
            <person name="Miroshnikov K."/>
            <person name="Dedysh S.N."/>
        </authorList>
    </citation>
    <scope>NUCLEOTIDE SEQUENCE [LARGE SCALE GENOMIC DNA]</scope>
    <source>
        <strain evidence="2 3">H2</strain>
    </source>
</reference>
<proteinExistence type="predicted"/>
<dbReference type="RefSeq" id="WP_136497667.1">
    <property type="nucleotide sequence ID" value="NZ_CP046052.1"/>
</dbReference>
<protein>
    <submittedName>
        <fullName evidence="2">Uncharacterized protein</fullName>
    </submittedName>
</protein>